<keyword evidence="5 14" id="KW-0808">Transferase</keyword>
<dbReference type="Pfam" id="PF16197">
    <property type="entry name" value="KAsynt_C_assoc"/>
    <property type="match status" value="1"/>
</dbReference>
<dbReference type="GO" id="GO:0033068">
    <property type="term" value="P:macrolide biosynthetic process"/>
    <property type="evidence" value="ECO:0007669"/>
    <property type="project" value="UniProtKB-ARBA"/>
</dbReference>
<dbReference type="GO" id="GO:0004315">
    <property type="term" value="F:3-oxoacyl-[acyl-carrier-protein] synthase activity"/>
    <property type="evidence" value="ECO:0007669"/>
    <property type="project" value="InterPro"/>
</dbReference>
<evidence type="ECO:0000259" key="11">
    <source>
        <dbReference type="PROSITE" id="PS50075"/>
    </source>
</evidence>
<keyword evidence="4" id="KW-0597">Phosphoprotein</keyword>
<dbReference type="PANTHER" id="PTHR43775:SF51">
    <property type="entry name" value="INACTIVE PHENOLPHTHIOCEROL SYNTHESIS POLYKETIDE SYNTHASE TYPE I PKS1-RELATED"/>
    <property type="match status" value="1"/>
</dbReference>
<evidence type="ECO:0000256" key="1">
    <source>
        <dbReference type="ARBA" id="ARBA00001957"/>
    </source>
</evidence>
<dbReference type="SUPFAM" id="SSF53901">
    <property type="entry name" value="Thiolase-like"/>
    <property type="match status" value="2"/>
</dbReference>
<accession>A0A7W3RAB5</accession>
<feature type="region of interest" description="Disordered" evidence="10">
    <location>
        <begin position="461"/>
        <end position="481"/>
    </location>
</feature>
<dbReference type="PROSITE" id="PS52019">
    <property type="entry name" value="PKS_MFAS_DH"/>
    <property type="match status" value="1"/>
</dbReference>
<dbReference type="SUPFAM" id="SSF101173">
    <property type="entry name" value="Docking domain B of the erythromycin polyketide synthase (DEBS)"/>
    <property type="match status" value="1"/>
</dbReference>
<dbReference type="EMBL" id="JACJII010000001">
    <property type="protein sequence ID" value="MBA9005549.1"/>
    <property type="molecule type" value="Genomic_DNA"/>
</dbReference>
<dbReference type="PROSITE" id="PS00012">
    <property type="entry name" value="PHOSPHOPANTETHEINE"/>
    <property type="match status" value="1"/>
</dbReference>
<dbReference type="InterPro" id="IPR049900">
    <property type="entry name" value="PKS_mFAS_DH"/>
</dbReference>
<dbReference type="CDD" id="cd08956">
    <property type="entry name" value="KR_3_FAS_SDR_x"/>
    <property type="match status" value="1"/>
</dbReference>
<dbReference type="Pfam" id="PF22953">
    <property type="entry name" value="SpnB_Rossmann"/>
    <property type="match status" value="1"/>
</dbReference>
<keyword evidence="3" id="KW-0596">Phosphopantetheine</keyword>
<dbReference type="Gene3D" id="3.40.50.720">
    <property type="entry name" value="NAD(P)-binding Rossmann-like Domain"/>
    <property type="match status" value="1"/>
</dbReference>
<dbReference type="InterPro" id="IPR050091">
    <property type="entry name" value="PKS_NRPS_Biosynth_Enz"/>
</dbReference>
<evidence type="ECO:0000256" key="3">
    <source>
        <dbReference type="ARBA" id="ARBA00022450"/>
    </source>
</evidence>
<evidence type="ECO:0000256" key="4">
    <source>
        <dbReference type="ARBA" id="ARBA00022553"/>
    </source>
</evidence>
<dbReference type="SUPFAM" id="SSF51735">
    <property type="entry name" value="NAD(P)-binding Rossmann-fold domains"/>
    <property type="match status" value="2"/>
</dbReference>
<evidence type="ECO:0000313" key="14">
    <source>
        <dbReference type="EMBL" id="MBA9005549.1"/>
    </source>
</evidence>
<evidence type="ECO:0000256" key="8">
    <source>
        <dbReference type="ARBA" id="ARBA00023315"/>
    </source>
</evidence>
<evidence type="ECO:0000256" key="6">
    <source>
        <dbReference type="ARBA" id="ARBA00023194"/>
    </source>
</evidence>
<dbReference type="Pfam" id="PF02801">
    <property type="entry name" value="Ketoacyl-synt_C"/>
    <property type="match status" value="2"/>
</dbReference>
<evidence type="ECO:0000256" key="5">
    <source>
        <dbReference type="ARBA" id="ARBA00022679"/>
    </source>
</evidence>
<dbReference type="SMART" id="SM00822">
    <property type="entry name" value="PKS_KR"/>
    <property type="match status" value="1"/>
</dbReference>
<dbReference type="GO" id="GO:0004312">
    <property type="term" value="F:fatty acid synthase activity"/>
    <property type="evidence" value="ECO:0007669"/>
    <property type="project" value="TreeGrafter"/>
</dbReference>
<dbReference type="Gene3D" id="3.30.70.3290">
    <property type="match status" value="2"/>
</dbReference>
<sequence length="2439" mass="256161">MANEDRLRDYLKRVTADLKVTRERLREVESASREPIAIVAIGCRYPGGVESPEDLWDLVVSGADAITGFPADRGWDVDGLYDPDPERPGKSYTRHGGFLHEAAYFDAEFFGISPREALAMDPQQRLLLETSWEALERAGIDPSSLRGSPTGVFAGVMYGDYASRLRPAPEEVEGYLTAGSAGSVASGRVAYTFGFEGPAVTVDTACSSSLVAVHLAVQALRNGECTLALAGGVTVMSDPGSFVEFSRQRGLSADGRCKAYSAAADGTGWAEGVGVLLLERLSDAKRHGHPVLAVLAGSAVNQDGASSRLTAPNGMAQQRVIRQALASARLRPADIDAVEGHGTGTTLGDPIEVHALQAAYGQDRDRPLWLGSVKSNIGHTQAAAGVAGMIKMIMAMRHELLPRTLHADEPSPHIDWDAGDVRLLSEPVPWPRDEERPRRAAVSSFGISGTNAHLIIEEAPAAEPSPARERPSPSMPLPVLLSGKTGQAVRDQARRLLDHVRDNGDVPLADIAHTLARRPAFAHRAVVLAHDHDSLAEALEAAADGRAGDGVAHGVARPGKVAFLFSGQGSQHPGMGRDLYHAFPVFAEAINEVAAHLEPHLDRPIKPLLFDDDGTLLDQTRYTQPALFAFHVACHRLLEHLGVHPDLLIGHSLGELSAAYLAGVWSLPDAARLVAARARLMHGTPPGAMLAVHASSEALAPFLDRSPDVAVAAVNSPANTVLSGDPGTLEALAGRLGEQGIRTTPLRVHHAFHSAHMDGVLDEFHDVAAALTYHPPRIPLISNLTGQIADPGQITAPQYWTDHIRRTVHYRQGVQTLHENGVAHYLEITPRPTLAALTEQTLDTANVIPLQNPKRPSAHRFLEALAELHTTSTAAIDWRRLTPGEHTALPTYPFQRTRYWLDPSAGSGDVASAGLDPARHPLLGAVVEDADDGGLLLTGRISVEQTPWLADHAVHGAVMLPGAALVELALHAGGLAGAPRVEELTLQAPLMLGPADQVRLQISVAAPDEAGRRGITVHSRPAGAEDAPWTCHATGVLGVEAGPEPPAMAGAWPPPGSEPLDVADLYARLEDLGLGYGPAFRGVTAAWRNGADVYAEVRLPEDVDAEGHGLHPALLDAALHAAAHDASDLRVPYSWSGVALHATGATELRVRAALDGDTVTVHLADRDGAPVATVEALGVRPISAAQTVSAGAPGVLYHLRWRPTELPAADARSAEADIVAVPAGGADAEAAQAAVCDALQALQERLPGQAPLVFVTTGAVAVDADESPDLGSAPVWGLIRSAQTEHPDRIVLLDVDEGDVSREAVAAALASGEPQLALRRGRAYVPRLVRSAAPPPDGSESPAGNGTVLVTGGTGALGSLIARHLVERHGVRRLLLTSRRGPAAAGAAELVAELAGLGAEAVVAACDGADRARLAELLESVPPEHPLVGVVHTAGVLDDGVVTSLGPGRIARVFAAKAAGAWHLHELTRDLDLRFFVLYSSLAGVLGSGGQGNYAAANVFLDALAEHRRAAGLPAVSLAWGLWAEKGAMTGGLADADRARLSRAGVEPLGSAEGLALFDAALRSGEPTVTCVRWNLPALRAQAGPDGPPAVLRELVPARARRRAAGGDPAGWARRLLGLPEAERHEAALDLVRETAAVVLGHSGADRIEREQAFQEMGLDSLSAMELRNRLGAACGRRLPSTVVFDHPTPDALAAYLCREISGDTAGNVAEADRPVPASAAPAVADDPIAIIGMSCRFPGGVGTPEQLWELVAEGRDAIGAFPADRGWDRVEELPGSGGGFLDDPAAFDPAFFKISPEEALAMDPQQRLLLELSWEAVERARIDPAGLRGSRTGVFAGIMNNDYGARAYLRDPSAVPDGHVITGNTASVASGRISYALGLQGPAITVDTACSSSLVALHLAAQSLRSGECELALAGGATVLATPTLFREFGRRGGLSPDGRCRAFSADAAGTGWGEGAGVLLLERLSDARRNGHPVLALLRGSAVNQDGASNGLTAPNGPAQRRLIEQALAAAGLSPADVDAVDGHGTATSLGDPIEVHALMSVYGRDRERPLWLGTVKSNIGHAQAAAGVAGVIKMVLAMAHGTLPRTLHVTEPTGQVDWSAGAVRLLTEPVAWPDTGRPRRAAVSAFGLSGTNAHVILEQAPPVPDAAPAPAPAFPATVPLPLSAKSPEALRDQARRLHDHLQDRPDADLRGIARSLAVTRATFRHRAVVVGEDREELLQGLAALAKDAAAPGVCAGTPDRRRRIAFVLPDRSGDGPADDDIARFRESAESFRAGFDACRDVVAGAEPSAEERDDLRHFAVLVALAGMWRAHGVRPDAVLGHGVGEIAAAHLAGVLPLREAAELVVARRRGAERRPELPAGKTPSGITVHPADAAGRLDDHVLVELSLRDRRFVTDLARVHTVTAARVDWSPLLTGRLVDLPTYAFQHGRYWLEGSS</sequence>
<evidence type="ECO:0000259" key="13">
    <source>
        <dbReference type="PROSITE" id="PS52019"/>
    </source>
</evidence>
<feature type="active site" description="Proton donor; for dehydratase activity" evidence="9">
    <location>
        <position position="1116"/>
    </location>
</feature>
<keyword evidence="7" id="KW-0511">Multifunctional enzyme</keyword>
<dbReference type="InterPro" id="IPR049551">
    <property type="entry name" value="PKS_DH_C"/>
</dbReference>
<dbReference type="FunFam" id="1.10.1200.10:FF:000007">
    <property type="entry name" value="Probable polyketide synthase pks17"/>
    <property type="match status" value="1"/>
</dbReference>
<gene>
    <name evidence="14" type="ORF">HNR21_004431</name>
</gene>
<feature type="domain" description="Ketosynthase family 3 (KS3)" evidence="12">
    <location>
        <begin position="1726"/>
        <end position="2142"/>
    </location>
</feature>
<dbReference type="SUPFAM" id="SSF55048">
    <property type="entry name" value="Probable ACP-binding domain of malonyl-CoA ACP transacylase"/>
    <property type="match status" value="1"/>
</dbReference>
<dbReference type="InterPro" id="IPR013968">
    <property type="entry name" value="PKS_KR"/>
</dbReference>
<protein>
    <submittedName>
        <fullName evidence="14">Acyl transferase domain-containing protein/NADP-dependent 3-hydroxy acid dehydrogenase YdfG/acyl carrier protein</fullName>
    </submittedName>
</protein>
<dbReference type="Pfam" id="PF08659">
    <property type="entry name" value="KR"/>
    <property type="match status" value="1"/>
</dbReference>
<dbReference type="GO" id="GO:0031177">
    <property type="term" value="F:phosphopantetheine binding"/>
    <property type="evidence" value="ECO:0007669"/>
    <property type="project" value="InterPro"/>
</dbReference>
<dbReference type="Pfam" id="PF22621">
    <property type="entry name" value="CurL-like_PKS_C"/>
    <property type="match status" value="1"/>
</dbReference>
<dbReference type="Gene3D" id="1.10.1200.10">
    <property type="entry name" value="ACP-like"/>
    <property type="match status" value="1"/>
</dbReference>
<feature type="domain" description="PKS/mFAS DH" evidence="13">
    <location>
        <begin position="920"/>
        <end position="1188"/>
    </location>
</feature>
<feature type="region of interest" description="N-terminal hotdog fold" evidence="9">
    <location>
        <begin position="920"/>
        <end position="1044"/>
    </location>
</feature>
<dbReference type="InterPro" id="IPR018201">
    <property type="entry name" value="Ketoacyl_synth_AS"/>
</dbReference>
<dbReference type="PROSITE" id="PS00606">
    <property type="entry name" value="KS3_1"/>
    <property type="match status" value="2"/>
</dbReference>
<dbReference type="PROSITE" id="PS52004">
    <property type="entry name" value="KS3_2"/>
    <property type="match status" value="2"/>
</dbReference>
<dbReference type="PROSITE" id="PS50075">
    <property type="entry name" value="CARRIER"/>
    <property type="match status" value="1"/>
</dbReference>
<feature type="domain" description="Carrier" evidence="11">
    <location>
        <begin position="1626"/>
        <end position="1701"/>
    </location>
</feature>
<dbReference type="InterPro" id="IPR036736">
    <property type="entry name" value="ACP-like_sf"/>
</dbReference>
<reference evidence="14 15" key="1">
    <citation type="submission" date="2020-08" db="EMBL/GenBank/DDBJ databases">
        <title>Sequencing the genomes of 1000 actinobacteria strains.</title>
        <authorList>
            <person name="Klenk H.-P."/>
        </authorList>
    </citation>
    <scope>NUCLEOTIDE SEQUENCE [LARGE SCALE GENOMIC DNA]</scope>
    <source>
        <strain evidence="14 15">DSM 45823</strain>
    </source>
</reference>
<dbReference type="Pfam" id="PF00109">
    <property type="entry name" value="ketoacyl-synt"/>
    <property type="match status" value="2"/>
</dbReference>
<proteinExistence type="predicted"/>
<comment type="caution">
    <text evidence="14">The sequence shown here is derived from an EMBL/GenBank/DDBJ whole genome shotgun (WGS) entry which is preliminary data.</text>
</comment>
<dbReference type="InterPro" id="IPR006162">
    <property type="entry name" value="Ppantetheine_attach_site"/>
</dbReference>
<dbReference type="InterPro" id="IPR020841">
    <property type="entry name" value="PKS_Beta-ketoAc_synthase_dom"/>
</dbReference>
<dbReference type="SUPFAM" id="SSF52151">
    <property type="entry name" value="FabD/lysophospholipase-like"/>
    <property type="match status" value="2"/>
</dbReference>
<dbReference type="Pfam" id="PF21089">
    <property type="entry name" value="PKS_DH_N"/>
    <property type="match status" value="1"/>
</dbReference>
<dbReference type="Pfam" id="PF00550">
    <property type="entry name" value="PP-binding"/>
    <property type="match status" value="1"/>
</dbReference>
<dbReference type="GO" id="GO:0006633">
    <property type="term" value="P:fatty acid biosynthetic process"/>
    <property type="evidence" value="ECO:0007669"/>
    <property type="project" value="InterPro"/>
</dbReference>
<evidence type="ECO:0000256" key="2">
    <source>
        <dbReference type="ARBA" id="ARBA00004792"/>
    </source>
</evidence>
<dbReference type="InterPro" id="IPR014031">
    <property type="entry name" value="Ketoacyl_synth_C"/>
</dbReference>
<dbReference type="InterPro" id="IPR014030">
    <property type="entry name" value="Ketoacyl_synth_N"/>
</dbReference>
<dbReference type="InterPro" id="IPR009081">
    <property type="entry name" value="PP-bd_ACP"/>
</dbReference>
<evidence type="ECO:0000256" key="9">
    <source>
        <dbReference type="PROSITE-ProRule" id="PRU01363"/>
    </source>
</evidence>
<dbReference type="InterPro" id="IPR020807">
    <property type="entry name" value="PKS_DH"/>
</dbReference>
<dbReference type="Gene3D" id="3.40.366.10">
    <property type="entry name" value="Malonyl-Coenzyme A Acyl Carrier Protein, domain 2"/>
    <property type="match status" value="2"/>
</dbReference>
<feature type="active site" description="Proton acceptor; for dehydratase activity" evidence="9">
    <location>
        <position position="952"/>
    </location>
</feature>
<dbReference type="InterPro" id="IPR032821">
    <property type="entry name" value="PKS_assoc"/>
</dbReference>
<dbReference type="InterPro" id="IPR036299">
    <property type="entry name" value="Polyketide_synth_docking_sf"/>
</dbReference>
<dbReference type="Gene3D" id="3.40.47.10">
    <property type="match status" value="2"/>
</dbReference>
<dbReference type="Pfam" id="PF08990">
    <property type="entry name" value="Docking"/>
    <property type="match status" value="1"/>
</dbReference>
<dbReference type="InterPro" id="IPR036291">
    <property type="entry name" value="NAD(P)-bd_dom_sf"/>
</dbReference>
<dbReference type="RefSeq" id="WP_182706705.1">
    <property type="nucleotide sequence ID" value="NZ_JACJII010000001.1"/>
</dbReference>
<feature type="region of interest" description="C-terminal hotdog fold" evidence="9">
    <location>
        <begin position="1057"/>
        <end position="1188"/>
    </location>
</feature>
<dbReference type="SMART" id="SM01294">
    <property type="entry name" value="PKS_PP_betabranch"/>
    <property type="match status" value="1"/>
</dbReference>
<dbReference type="InterPro" id="IPR014043">
    <property type="entry name" value="Acyl_transferase_dom"/>
</dbReference>
<dbReference type="Gene3D" id="3.10.129.110">
    <property type="entry name" value="Polyketide synthase dehydratase"/>
    <property type="match status" value="1"/>
</dbReference>
<keyword evidence="8" id="KW-0012">Acyltransferase</keyword>
<keyword evidence="15" id="KW-1185">Reference proteome</keyword>
<dbReference type="InterPro" id="IPR016039">
    <property type="entry name" value="Thiolase-like"/>
</dbReference>
<evidence type="ECO:0000259" key="12">
    <source>
        <dbReference type="PROSITE" id="PS52004"/>
    </source>
</evidence>
<dbReference type="InterPro" id="IPR001227">
    <property type="entry name" value="Ac_transferase_dom_sf"/>
</dbReference>
<evidence type="ECO:0000256" key="10">
    <source>
        <dbReference type="SAM" id="MobiDB-lite"/>
    </source>
</evidence>
<dbReference type="PANTHER" id="PTHR43775">
    <property type="entry name" value="FATTY ACID SYNTHASE"/>
    <property type="match status" value="1"/>
</dbReference>
<dbReference type="InterPro" id="IPR049552">
    <property type="entry name" value="PKS_DH_N"/>
</dbReference>
<dbReference type="SMART" id="SM00825">
    <property type="entry name" value="PKS_KS"/>
    <property type="match status" value="2"/>
</dbReference>
<dbReference type="InterPro" id="IPR020806">
    <property type="entry name" value="PKS_PP-bd"/>
</dbReference>
<dbReference type="InterPro" id="IPR042104">
    <property type="entry name" value="PKS_dehydratase_sf"/>
</dbReference>
<dbReference type="Proteomes" id="UP000539313">
    <property type="component" value="Unassembled WGS sequence"/>
</dbReference>
<evidence type="ECO:0000256" key="7">
    <source>
        <dbReference type="ARBA" id="ARBA00023268"/>
    </source>
</evidence>
<dbReference type="InterPro" id="IPR016035">
    <property type="entry name" value="Acyl_Trfase/lysoPLipase"/>
</dbReference>
<organism evidence="14 15">
    <name type="scientific">Thermomonospora cellulosilytica</name>
    <dbReference type="NCBI Taxonomy" id="1411118"/>
    <lineage>
        <taxon>Bacteria</taxon>
        <taxon>Bacillati</taxon>
        <taxon>Actinomycetota</taxon>
        <taxon>Actinomycetes</taxon>
        <taxon>Streptosporangiales</taxon>
        <taxon>Thermomonosporaceae</taxon>
        <taxon>Thermomonospora</taxon>
    </lineage>
</organism>
<feature type="domain" description="Ketosynthase family 3 (KS3)" evidence="12">
    <location>
        <begin position="33"/>
        <end position="458"/>
    </location>
</feature>
<dbReference type="InterPro" id="IPR057326">
    <property type="entry name" value="KR_dom"/>
</dbReference>
<name>A0A7W3RAB5_9ACTN</name>
<dbReference type="FunFam" id="3.40.47.10:FF:000019">
    <property type="entry name" value="Polyketide synthase type I"/>
    <property type="match status" value="2"/>
</dbReference>
<dbReference type="Pfam" id="PF14765">
    <property type="entry name" value="PS-DH"/>
    <property type="match status" value="1"/>
</dbReference>
<dbReference type="InterPro" id="IPR016036">
    <property type="entry name" value="Malonyl_transacylase_ACP-bd"/>
</dbReference>
<evidence type="ECO:0000313" key="15">
    <source>
        <dbReference type="Proteomes" id="UP000539313"/>
    </source>
</evidence>
<keyword evidence="6" id="KW-0045">Antibiotic biosynthesis</keyword>
<dbReference type="SUPFAM" id="SSF47336">
    <property type="entry name" value="ACP-like"/>
    <property type="match status" value="1"/>
</dbReference>
<dbReference type="InterPro" id="IPR015083">
    <property type="entry name" value="NorB/c/GfsB-D-like_docking"/>
</dbReference>
<dbReference type="SMART" id="SM00823">
    <property type="entry name" value="PKS_PP"/>
    <property type="match status" value="1"/>
</dbReference>
<comment type="cofactor">
    <cofactor evidence="1">
        <name>pantetheine 4'-phosphate</name>
        <dbReference type="ChEBI" id="CHEBI:47942"/>
    </cofactor>
</comment>
<dbReference type="Pfam" id="PF00698">
    <property type="entry name" value="Acyl_transf_1"/>
    <property type="match status" value="2"/>
</dbReference>
<dbReference type="InterPro" id="IPR055123">
    <property type="entry name" value="SpnB-like_Rossmann"/>
</dbReference>
<dbReference type="SMART" id="SM00827">
    <property type="entry name" value="PKS_AT"/>
    <property type="match status" value="1"/>
</dbReference>
<dbReference type="CDD" id="cd00833">
    <property type="entry name" value="PKS"/>
    <property type="match status" value="2"/>
</dbReference>
<comment type="pathway">
    <text evidence="2">Antibiotic biosynthesis.</text>
</comment>
<dbReference type="SMART" id="SM00826">
    <property type="entry name" value="PKS_DH"/>
    <property type="match status" value="1"/>
</dbReference>